<dbReference type="GO" id="GO:0004190">
    <property type="term" value="F:aspartic-type endopeptidase activity"/>
    <property type="evidence" value="ECO:0007669"/>
    <property type="project" value="InterPro"/>
</dbReference>
<keyword evidence="2" id="KW-0732">Signal</keyword>
<evidence type="ECO:0000256" key="2">
    <source>
        <dbReference type="SAM" id="SignalP"/>
    </source>
</evidence>
<evidence type="ECO:0000313" key="5">
    <source>
        <dbReference type="Proteomes" id="UP000886595"/>
    </source>
</evidence>
<dbReference type="InterPro" id="IPR032799">
    <property type="entry name" value="TAXi_C"/>
</dbReference>
<protein>
    <recommendedName>
        <fullName evidence="3">Peptidase A1 domain-containing protein</fullName>
    </recommendedName>
</protein>
<dbReference type="InterPro" id="IPR021109">
    <property type="entry name" value="Peptidase_aspartic_dom_sf"/>
</dbReference>
<feature type="signal peptide" evidence="2">
    <location>
        <begin position="1"/>
        <end position="23"/>
    </location>
</feature>
<comment type="caution">
    <text evidence="4">The sequence shown here is derived from an EMBL/GenBank/DDBJ whole genome shotgun (WGS) entry which is preliminary data.</text>
</comment>
<dbReference type="EMBL" id="JAAMPC010000003">
    <property type="protein sequence ID" value="KAG2321400.1"/>
    <property type="molecule type" value="Genomic_DNA"/>
</dbReference>
<dbReference type="Proteomes" id="UP000886595">
    <property type="component" value="Unassembled WGS sequence"/>
</dbReference>
<proteinExistence type="inferred from homology"/>
<dbReference type="SUPFAM" id="SSF50630">
    <property type="entry name" value="Acid proteases"/>
    <property type="match status" value="1"/>
</dbReference>
<dbReference type="PANTHER" id="PTHR47965:SF52">
    <property type="entry name" value="EUKARYOTIC ASPARTYL PROTEASE FAMILY PROTEIN"/>
    <property type="match status" value="1"/>
</dbReference>
<dbReference type="Pfam" id="PF14541">
    <property type="entry name" value="TAXi_C"/>
    <property type="match status" value="1"/>
</dbReference>
<accession>A0A8X8B3L5</accession>
<gene>
    <name evidence="4" type="ORF">Bca52824_014613</name>
</gene>
<dbReference type="InterPro" id="IPR033121">
    <property type="entry name" value="PEPTIDASE_A1"/>
</dbReference>
<evidence type="ECO:0000259" key="3">
    <source>
        <dbReference type="PROSITE" id="PS51767"/>
    </source>
</evidence>
<feature type="chain" id="PRO_5036488226" description="Peptidase A1 domain-containing protein" evidence="2">
    <location>
        <begin position="24"/>
        <end position="377"/>
    </location>
</feature>
<keyword evidence="5" id="KW-1185">Reference proteome</keyword>
<reference evidence="4 5" key="1">
    <citation type="submission" date="2020-02" db="EMBL/GenBank/DDBJ databases">
        <authorList>
            <person name="Ma Q."/>
            <person name="Huang Y."/>
            <person name="Song X."/>
            <person name="Pei D."/>
        </authorList>
    </citation>
    <scope>NUCLEOTIDE SEQUENCE [LARGE SCALE GENOMIC DNA]</scope>
    <source>
        <strain evidence="4">Sxm20200214</strain>
        <tissue evidence="4">Leaf</tissue>
    </source>
</reference>
<dbReference type="Gene3D" id="2.40.70.10">
    <property type="entry name" value="Acid Proteases"/>
    <property type="match status" value="2"/>
</dbReference>
<evidence type="ECO:0000256" key="1">
    <source>
        <dbReference type="ARBA" id="ARBA00007447"/>
    </source>
</evidence>
<feature type="domain" description="Peptidase A1" evidence="3">
    <location>
        <begin position="38"/>
        <end position="365"/>
    </location>
</feature>
<dbReference type="PROSITE" id="PS51767">
    <property type="entry name" value="PEPTIDASE_A1"/>
    <property type="match status" value="1"/>
</dbReference>
<dbReference type="OrthoDB" id="1882431at2759"/>
<dbReference type="PANTHER" id="PTHR47965">
    <property type="entry name" value="ASPARTYL PROTEASE-RELATED"/>
    <property type="match status" value="1"/>
</dbReference>
<dbReference type="Pfam" id="PF14543">
    <property type="entry name" value="TAXi_N"/>
    <property type="match status" value="1"/>
</dbReference>
<dbReference type="AlphaFoldDB" id="A0A8X8B3L5"/>
<dbReference type="InterPro" id="IPR001461">
    <property type="entry name" value="Aspartic_peptidase_A1"/>
</dbReference>
<evidence type="ECO:0000313" key="4">
    <source>
        <dbReference type="EMBL" id="KAG2321400.1"/>
    </source>
</evidence>
<comment type="similarity">
    <text evidence="1">Belongs to the peptidase A1 family.</text>
</comment>
<dbReference type="GO" id="GO:0006508">
    <property type="term" value="P:proteolysis"/>
    <property type="evidence" value="ECO:0007669"/>
    <property type="project" value="InterPro"/>
</dbReference>
<sequence length="377" mass="40900">MGGRTRLIVVLSMFAAVALTSKAQYVFPITKDEPTKQFYTTIDIGAAVETPVNLLLDLGTNLTWANCRKIKSLSSLRLVRCQSSTCKAIPGSGCDYSRNICLYQQPNPFGKNSSVTSRVVQDTATSSTVSFRPFIFSCAAVNKPQGLPPPVAGILGLSTGEYTFWRQVTKKFNIIPQFALCLPSSGTTGNFYIGGLSYSVPSSATVMRVSSGEYFMVVESIYVDGTPLSLNASLLNGGAKLSTVVPYTVLHTDIYNALAQAFTLKAKANGISQVPSVAPFKNCFDARAAAGKNMPVIEIGLPGNMREVRWTFHGTNTVVNINKKVICLAFTDGGMKPKENIVIGTYQLQNYYLTFDMSRTELRLSESLLFHNTSCSS</sequence>
<organism evidence="4 5">
    <name type="scientific">Brassica carinata</name>
    <name type="common">Ethiopian mustard</name>
    <name type="synonym">Abyssinian cabbage</name>
    <dbReference type="NCBI Taxonomy" id="52824"/>
    <lineage>
        <taxon>Eukaryota</taxon>
        <taxon>Viridiplantae</taxon>
        <taxon>Streptophyta</taxon>
        <taxon>Embryophyta</taxon>
        <taxon>Tracheophyta</taxon>
        <taxon>Spermatophyta</taxon>
        <taxon>Magnoliopsida</taxon>
        <taxon>eudicotyledons</taxon>
        <taxon>Gunneridae</taxon>
        <taxon>Pentapetalae</taxon>
        <taxon>rosids</taxon>
        <taxon>malvids</taxon>
        <taxon>Brassicales</taxon>
        <taxon>Brassicaceae</taxon>
        <taxon>Brassiceae</taxon>
        <taxon>Brassica</taxon>
    </lineage>
</organism>
<dbReference type="InterPro" id="IPR032861">
    <property type="entry name" value="TAXi_N"/>
</dbReference>
<name>A0A8X8B3L5_BRACI</name>